<organism evidence="2 3">
    <name type="scientific">Cupriavidus neocaledonicus</name>
    <dbReference type="NCBI Taxonomy" id="1040979"/>
    <lineage>
        <taxon>Bacteria</taxon>
        <taxon>Pseudomonadati</taxon>
        <taxon>Pseudomonadota</taxon>
        <taxon>Betaproteobacteria</taxon>
        <taxon>Burkholderiales</taxon>
        <taxon>Burkholderiaceae</taxon>
        <taxon>Cupriavidus</taxon>
    </lineage>
</organism>
<evidence type="ECO:0000313" key="3">
    <source>
        <dbReference type="Proteomes" id="UP000256710"/>
    </source>
</evidence>
<name>A0ABY1UYV1_9BURK</name>
<comment type="caution">
    <text evidence="2">The sequence shown here is derived from an EMBL/GenBank/DDBJ whole genome shotgun (WGS) entry which is preliminary data.</text>
</comment>
<evidence type="ECO:0000313" key="2">
    <source>
        <dbReference type="EMBL" id="SOZ35600.1"/>
    </source>
</evidence>
<dbReference type="EMBL" id="OFTC01000011">
    <property type="protein sequence ID" value="SOZ35600.1"/>
    <property type="molecule type" value="Genomic_DNA"/>
</dbReference>
<dbReference type="RefSeq" id="WP_018005394.1">
    <property type="nucleotide sequence ID" value="NZ_AQUR01000088.1"/>
</dbReference>
<keyword evidence="3" id="KW-1185">Reference proteome</keyword>
<proteinExistence type="predicted"/>
<dbReference type="InterPro" id="IPR022686">
    <property type="entry name" value="G2P_N"/>
</dbReference>
<dbReference type="Pfam" id="PF05144">
    <property type="entry name" value="Phage_CRI"/>
    <property type="match status" value="1"/>
</dbReference>
<reference evidence="2 3" key="1">
    <citation type="submission" date="2018-01" db="EMBL/GenBank/DDBJ databases">
        <authorList>
            <person name="Clerissi C."/>
        </authorList>
    </citation>
    <scope>NUCLEOTIDE SEQUENCE [LARGE SCALE GENOMIC DNA]</scope>
    <source>
        <strain evidence="2">Cupriavidus taiwanensis STM 6082</strain>
    </source>
</reference>
<dbReference type="InterPro" id="IPR006516">
    <property type="entry name" value="G2P"/>
</dbReference>
<feature type="domain" description="Replication-associated protein G2P N-terminal" evidence="1">
    <location>
        <begin position="78"/>
        <end position="246"/>
    </location>
</feature>
<dbReference type="Proteomes" id="UP000256710">
    <property type="component" value="Unassembled WGS sequence"/>
</dbReference>
<gene>
    <name evidence="2" type="ORF">CBM2605_A190103</name>
</gene>
<accession>A0ABY1UYV1</accession>
<dbReference type="NCBIfam" id="TIGR01629">
    <property type="entry name" value="rep_II_X"/>
    <property type="match status" value="1"/>
</dbReference>
<sequence>MAYDTVRLRSPYLGMEIVDQIKAQCLLRSGVDLASGEIRYELYTGELLGSWDSRIAVLPMSKEWALDKSGRNVEVPCEPYIVIEASVHKIALGHNVYGGPTNFLQACRDFVQLVETLLSTELPPADWWSVLRVDRAEVFRLSRAACQEFFDGIQLISFPRRKRGASKYAMAVHFKGKTTTVKLYHKGSEFRVHDRARLRRFFEQVYRHLYGRDHPENRARAERKTEALQRLADRRLRVEVGINRHKLRYDFGKDPRVDEVSDAYLESVFDAELEKLLREGKQAMTTLRQSKAVLHRLKAVYGDTLGMRLYGFWSTLAQHGEDSARDNYSRATFFRCRKQLEDAGVSWRGSDVRVVANDGALPHDFSPVRTDPRLCQLPARNREEFQVSRETLRLAA</sequence>
<evidence type="ECO:0000259" key="1">
    <source>
        <dbReference type="Pfam" id="PF05144"/>
    </source>
</evidence>
<protein>
    <submittedName>
        <fullName evidence="2">Phage replication cri-related protein</fullName>
    </submittedName>
</protein>